<comment type="caution">
    <text evidence="2">The sequence shown here is derived from an EMBL/GenBank/DDBJ whole genome shotgun (WGS) entry which is preliminary data.</text>
</comment>
<keyword evidence="1" id="KW-1133">Transmembrane helix</keyword>
<dbReference type="RefSeq" id="WP_307410567.1">
    <property type="nucleotide sequence ID" value="NZ_JAUSUR010000007.1"/>
</dbReference>
<keyword evidence="3" id="KW-1185">Reference proteome</keyword>
<dbReference type="EMBL" id="JAUSUR010000007">
    <property type="protein sequence ID" value="MDQ0362694.1"/>
    <property type="molecule type" value="Genomic_DNA"/>
</dbReference>
<proteinExistence type="predicted"/>
<protein>
    <submittedName>
        <fullName evidence="2">Uncharacterized protein</fullName>
    </submittedName>
</protein>
<feature type="transmembrane region" description="Helical" evidence="1">
    <location>
        <begin position="27"/>
        <end position="48"/>
    </location>
</feature>
<sequence length="64" mass="7297">MKELYLIVSLTLSGLIGYLLIDYNGSIIQNVLFVVSAILLVSSVLNYIECKEMLNIARKERIYE</sequence>
<keyword evidence="1" id="KW-0812">Transmembrane</keyword>
<evidence type="ECO:0000313" key="3">
    <source>
        <dbReference type="Proteomes" id="UP001230220"/>
    </source>
</evidence>
<gene>
    <name evidence="2" type="ORF">J2S15_003448</name>
</gene>
<organism evidence="2 3">
    <name type="scientific">Breznakia pachnodae</name>
    <dbReference type="NCBI Taxonomy" id="265178"/>
    <lineage>
        <taxon>Bacteria</taxon>
        <taxon>Bacillati</taxon>
        <taxon>Bacillota</taxon>
        <taxon>Erysipelotrichia</taxon>
        <taxon>Erysipelotrichales</taxon>
        <taxon>Erysipelotrichaceae</taxon>
        <taxon>Breznakia</taxon>
    </lineage>
</organism>
<reference evidence="2 3" key="1">
    <citation type="submission" date="2023-07" db="EMBL/GenBank/DDBJ databases">
        <title>Genomic Encyclopedia of Type Strains, Phase IV (KMG-IV): sequencing the most valuable type-strain genomes for metagenomic binning, comparative biology and taxonomic classification.</title>
        <authorList>
            <person name="Goeker M."/>
        </authorList>
    </citation>
    <scope>NUCLEOTIDE SEQUENCE [LARGE SCALE GENOMIC DNA]</scope>
    <source>
        <strain evidence="2 3">DSM 16784</strain>
    </source>
</reference>
<keyword evidence="1" id="KW-0472">Membrane</keyword>
<evidence type="ECO:0000256" key="1">
    <source>
        <dbReference type="SAM" id="Phobius"/>
    </source>
</evidence>
<evidence type="ECO:0000313" key="2">
    <source>
        <dbReference type="EMBL" id="MDQ0362694.1"/>
    </source>
</evidence>
<name>A0ABU0E713_9FIRM</name>
<accession>A0ABU0E713</accession>
<feature type="transmembrane region" description="Helical" evidence="1">
    <location>
        <begin position="5"/>
        <end position="21"/>
    </location>
</feature>
<dbReference type="Proteomes" id="UP001230220">
    <property type="component" value="Unassembled WGS sequence"/>
</dbReference>